<dbReference type="NCBIfam" id="TIGR00350">
    <property type="entry name" value="lytR_cpsA_psr"/>
    <property type="match status" value="1"/>
</dbReference>
<accession>A0A7H0SN86</accession>
<protein>
    <submittedName>
        <fullName evidence="4">LytR family transcriptional regulator</fullName>
    </submittedName>
</protein>
<dbReference type="Pfam" id="PF03816">
    <property type="entry name" value="LytR_cpsA_psr"/>
    <property type="match status" value="1"/>
</dbReference>
<keyword evidence="2" id="KW-0472">Membrane</keyword>
<dbReference type="InterPro" id="IPR004474">
    <property type="entry name" value="LytR_CpsA_psr"/>
</dbReference>
<comment type="similarity">
    <text evidence="1">Belongs to the LytR/CpsA/Psr (LCP) family.</text>
</comment>
<reference evidence="4 5" key="1">
    <citation type="submission" date="2019-12" db="EMBL/GenBank/DDBJ databases">
        <title>Corynebacterium sp. nov., isolated from feces of the Anser Albifrons in China.</title>
        <authorList>
            <person name="Liu Q."/>
        </authorList>
    </citation>
    <scope>NUCLEOTIDE SEQUENCE [LARGE SCALE GENOMIC DNA]</scope>
    <source>
        <strain evidence="4 5">4H37-19</strain>
    </source>
</reference>
<name>A0A7H0SN86_9CORY</name>
<sequence length="318" mass="36159">MNRKYVTALLAIMLLITLIISVIFSYSYMKINRQITRIDVGTVEDTGRPEINQNSMNFLILGTDARNSDPNISEWEERGQRSDTIMIIQVEKISHKINVLELQRDTWVDIPGYGKGKLNWAYSYGGMPLAIRTVENFSGIRIDHCAVANFNGFVKLTDAVGGVDMSTTTEGTKHYDGKSALNFVRERYQLPNGNFDRTRRQMLWIQAIYQTIQEQGILKNAAKINSFIDILSESIVVDRNFEFSDVRQLMKSFYNMADDDLLFISMPNKGVGTEGDQSIVIADPEAMNQLADAWRTDQVSQFVRDNPKILTLDKGQVF</sequence>
<evidence type="ECO:0000313" key="5">
    <source>
        <dbReference type="Proteomes" id="UP000516320"/>
    </source>
</evidence>
<evidence type="ECO:0000256" key="1">
    <source>
        <dbReference type="ARBA" id="ARBA00006068"/>
    </source>
</evidence>
<proteinExistence type="inferred from homology"/>
<feature type="domain" description="Cell envelope-related transcriptional attenuator" evidence="3">
    <location>
        <begin position="81"/>
        <end position="213"/>
    </location>
</feature>
<gene>
    <name evidence="4" type="ORF">GP475_04655</name>
</gene>
<keyword evidence="2" id="KW-0812">Transmembrane</keyword>
<evidence type="ECO:0000313" key="4">
    <source>
        <dbReference type="EMBL" id="QNQ90011.1"/>
    </source>
</evidence>
<keyword evidence="5" id="KW-1185">Reference proteome</keyword>
<dbReference type="AlphaFoldDB" id="A0A7H0SN86"/>
<dbReference type="KEGG" id="cpoy:GP475_04655"/>
<feature type="transmembrane region" description="Helical" evidence="2">
    <location>
        <begin position="6"/>
        <end position="28"/>
    </location>
</feature>
<organism evidence="4 5">
    <name type="scientific">Corynebacterium poyangense</name>
    <dbReference type="NCBI Taxonomy" id="2684405"/>
    <lineage>
        <taxon>Bacteria</taxon>
        <taxon>Bacillati</taxon>
        <taxon>Actinomycetota</taxon>
        <taxon>Actinomycetes</taxon>
        <taxon>Mycobacteriales</taxon>
        <taxon>Corynebacteriaceae</taxon>
        <taxon>Corynebacterium</taxon>
    </lineage>
</organism>
<dbReference type="Gene3D" id="3.40.630.190">
    <property type="entry name" value="LCP protein"/>
    <property type="match status" value="1"/>
</dbReference>
<dbReference type="InterPro" id="IPR050922">
    <property type="entry name" value="LytR/CpsA/Psr_CW_biosynth"/>
</dbReference>
<evidence type="ECO:0000259" key="3">
    <source>
        <dbReference type="Pfam" id="PF03816"/>
    </source>
</evidence>
<dbReference type="Proteomes" id="UP000516320">
    <property type="component" value="Chromosome"/>
</dbReference>
<dbReference type="PANTHER" id="PTHR33392:SF6">
    <property type="entry name" value="POLYISOPRENYL-TEICHOIC ACID--PEPTIDOGLYCAN TEICHOIC ACID TRANSFERASE TAGU"/>
    <property type="match status" value="1"/>
</dbReference>
<keyword evidence="2" id="KW-1133">Transmembrane helix</keyword>
<dbReference type="PANTHER" id="PTHR33392">
    <property type="entry name" value="POLYISOPRENYL-TEICHOIC ACID--PEPTIDOGLYCAN TEICHOIC ACID TRANSFERASE TAGU"/>
    <property type="match status" value="1"/>
</dbReference>
<dbReference type="EMBL" id="CP046884">
    <property type="protein sequence ID" value="QNQ90011.1"/>
    <property type="molecule type" value="Genomic_DNA"/>
</dbReference>
<evidence type="ECO:0000256" key="2">
    <source>
        <dbReference type="SAM" id="Phobius"/>
    </source>
</evidence>